<feature type="transmembrane region" description="Helical" evidence="7">
    <location>
        <begin position="144"/>
        <end position="163"/>
    </location>
</feature>
<dbReference type="GO" id="GO:0003954">
    <property type="term" value="F:NADH dehydrogenase activity"/>
    <property type="evidence" value="ECO:0007669"/>
    <property type="project" value="TreeGrafter"/>
</dbReference>
<dbReference type="GO" id="GO:0015990">
    <property type="term" value="P:electron transport coupled proton transport"/>
    <property type="evidence" value="ECO:0007669"/>
    <property type="project" value="TreeGrafter"/>
</dbReference>
<feature type="domain" description="NADH-Ubiquinone oxidoreductase (complex I) chain 5 N-terminal" evidence="9">
    <location>
        <begin position="71"/>
        <end position="121"/>
    </location>
</feature>
<feature type="transmembrane region" description="Helical" evidence="7">
    <location>
        <begin position="502"/>
        <end position="526"/>
    </location>
</feature>
<organism evidence="10 11">
    <name type="scientific">Paenibacillus antri</name>
    <dbReference type="NCBI Taxonomy" id="2582848"/>
    <lineage>
        <taxon>Bacteria</taxon>
        <taxon>Bacillati</taxon>
        <taxon>Bacillota</taxon>
        <taxon>Bacilli</taxon>
        <taxon>Bacillales</taxon>
        <taxon>Paenibacillaceae</taxon>
        <taxon>Paenibacillus</taxon>
    </lineage>
</organism>
<dbReference type="PANTHER" id="PTHR42829:SF2">
    <property type="entry name" value="NADH-UBIQUINONE OXIDOREDUCTASE CHAIN 5"/>
    <property type="match status" value="1"/>
</dbReference>
<evidence type="ECO:0000313" key="10">
    <source>
        <dbReference type="EMBL" id="TLS50533.1"/>
    </source>
</evidence>
<feature type="transmembrane region" description="Helical" evidence="7">
    <location>
        <begin position="215"/>
        <end position="233"/>
    </location>
</feature>
<evidence type="ECO:0000256" key="2">
    <source>
        <dbReference type="ARBA" id="ARBA00008483"/>
    </source>
</evidence>
<dbReference type="AlphaFoldDB" id="A0A5R9GD08"/>
<gene>
    <name evidence="10" type="primary">nuoL</name>
    <name evidence="10" type="ORF">FE782_19410</name>
</gene>
<dbReference type="InterPro" id="IPR001516">
    <property type="entry name" value="Proton_antipo_N"/>
</dbReference>
<dbReference type="Proteomes" id="UP000309676">
    <property type="component" value="Unassembled WGS sequence"/>
</dbReference>
<evidence type="ECO:0000313" key="11">
    <source>
        <dbReference type="Proteomes" id="UP000309676"/>
    </source>
</evidence>
<feature type="transmembrane region" description="Helical" evidence="7">
    <location>
        <begin position="120"/>
        <end position="138"/>
    </location>
</feature>
<feature type="transmembrane region" description="Helical" evidence="7">
    <location>
        <begin position="88"/>
        <end position="108"/>
    </location>
</feature>
<dbReference type="GO" id="GO:0008137">
    <property type="term" value="F:NADH dehydrogenase (ubiquinone) activity"/>
    <property type="evidence" value="ECO:0007669"/>
    <property type="project" value="InterPro"/>
</dbReference>
<dbReference type="NCBIfam" id="NF005141">
    <property type="entry name" value="PRK06590.1"/>
    <property type="match status" value="1"/>
</dbReference>
<evidence type="ECO:0000259" key="8">
    <source>
        <dbReference type="Pfam" id="PF00361"/>
    </source>
</evidence>
<feature type="transmembrane region" description="Helical" evidence="7">
    <location>
        <begin position="278"/>
        <end position="305"/>
    </location>
</feature>
<keyword evidence="5 7" id="KW-0472">Membrane</keyword>
<evidence type="ECO:0000256" key="5">
    <source>
        <dbReference type="ARBA" id="ARBA00023136"/>
    </source>
</evidence>
<keyword evidence="11" id="KW-1185">Reference proteome</keyword>
<name>A0A5R9GD08_9BACL</name>
<protein>
    <submittedName>
        <fullName evidence="10">NADH-quinone oxidoreductase subunit L</fullName>
    </submittedName>
</protein>
<dbReference type="InterPro" id="IPR018393">
    <property type="entry name" value="NADHpl_OxRdtase_5_subgr"/>
</dbReference>
<dbReference type="Gene3D" id="1.20.5.2700">
    <property type="match status" value="1"/>
</dbReference>
<evidence type="ECO:0000256" key="7">
    <source>
        <dbReference type="SAM" id="Phobius"/>
    </source>
</evidence>
<feature type="transmembrane region" description="Helical" evidence="7">
    <location>
        <begin position="463"/>
        <end position="482"/>
    </location>
</feature>
<dbReference type="PRINTS" id="PR01434">
    <property type="entry name" value="NADHDHGNASE5"/>
</dbReference>
<keyword evidence="4 7" id="KW-1133">Transmembrane helix</keyword>
<keyword evidence="3 6" id="KW-0812">Transmembrane</keyword>
<evidence type="ECO:0000256" key="4">
    <source>
        <dbReference type="ARBA" id="ARBA00022989"/>
    </source>
</evidence>
<comment type="subcellular location">
    <subcellularLocation>
        <location evidence="1">Cell membrane</location>
        <topology evidence="1">Multi-pass membrane protein</topology>
    </subcellularLocation>
    <subcellularLocation>
        <location evidence="6">Membrane</location>
        <topology evidence="6">Multi-pass membrane protein</topology>
    </subcellularLocation>
</comment>
<feature type="transmembrane region" description="Helical" evidence="7">
    <location>
        <begin position="604"/>
        <end position="622"/>
    </location>
</feature>
<dbReference type="PRINTS" id="PR01435">
    <property type="entry name" value="NPOXDRDTASE5"/>
</dbReference>
<dbReference type="InterPro" id="IPR003945">
    <property type="entry name" value="NU5C-like"/>
</dbReference>
<feature type="transmembrane region" description="Helical" evidence="7">
    <location>
        <begin position="175"/>
        <end position="195"/>
    </location>
</feature>
<dbReference type="GO" id="GO:0005886">
    <property type="term" value="C:plasma membrane"/>
    <property type="evidence" value="ECO:0007669"/>
    <property type="project" value="UniProtKB-SubCell"/>
</dbReference>
<evidence type="ECO:0000259" key="9">
    <source>
        <dbReference type="Pfam" id="PF00662"/>
    </source>
</evidence>
<sequence>MDYTFVNYAWLIPVFPLLSFLILTALGKGARKVGPIIGVVAAFVSLGLALLVFFERMDGSAAAYTWEEWRWLDIGSFSLYMGFEVTNLNALMLVVVTLVSALVNLYSLGYMAEDERISTFFAYVSLFTFSMLGLVLSSNIVMLYIFWELVGACSFLLIGFWYYKPEAKAAAKKAFIVTRIGDVGLFIGILLLFWAMPGHQLDFSSIHNAFEGGEIDGGLATWIALLIFVGAVGKSGQFPLHTWLPDAMEGPTPISALIHAATMVAAGVYLVARTYDIFLASSAALEVVAYVGAFTALFAATIAVAQNDIKRVLAYSTVSQLGYMMLALGMGSDLGMAAGIFHLFTHAFFKALLFLGAGSVIHGVHNQDIREMGGLFGKMKITAVTFAIGTLALSGLVPFAGFWSKDAILSETLHHGHTVLFAVGLLAAFFTAFYMTRLYVLVFLGKSRAKDPHAHQRAHESPLVMTLPLVVLAVLAVVAGFVNVPGEPWLAGWLTGKTLVEHANWIVIILSNAAAIAGILIGYVVFRKPNAVEPSVETGPAVLRNKYYIDEIYQAAIAAPYRAIGQLLHLFDTYVVDGAVKLVTAATNGIGRVGTRLQNGQMQTYGLIMLLGCLVFIAALAGRRFL</sequence>
<comment type="similarity">
    <text evidence="2">Belongs to the CPA3 antiporters (TC 2.A.63) subunit A family.</text>
</comment>
<evidence type="ECO:0000256" key="6">
    <source>
        <dbReference type="RuleBase" id="RU000320"/>
    </source>
</evidence>
<comment type="caution">
    <text evidence="10">The sequence shown here is derived from an EMBL/GenBank/DDBJ whole genome shotgun (WGS) entry which is preliminary data.</text>
</comment>
<dbReference type="InterPro" id="IPR001750">
    <property type="entry name" value="ND/Mrp_TM"/>
</dbReference>
<feature type="transmembrane region" description="Helical" evidence="7">
    <location>
        <begin position="33"/>
        <end position="54"/>
    </location>
</feature>
<feature type="transmembrane region" description="Helical" evidence="7">
    <location>
        <begin position="336"/>
        <end position="361"/>
    </location>
</feature>
<dbReference type="PANTHER" id="PTHR42829">
    <property type="entry name" value="NADH-UBIQUINONE OXIDOREDUCTASE CHAIN 5"/>
    <property type="match status" value="1"/>
</dbReference>
<dbReference type="Pfam" id="PF00662">
    <property type="entry name" value="Proton_antipo_N"/>
    <property type="match status" value="1"/>
</dbReference>
<dbReference type="GO" id="GO:0042773">
    <property type="term" value="P:ATP synthesis coupled electron transport"/>
    <property type="evidence" value="ECO:0007669"/>
    <property type="project" value="InterPro"/>
</dbReference>
<accession>A0A5R9GD08</accession>
<dbReference type="Pfam" id="PF00361">
    <property type="entry name" value="Proton_antipo_M"/>
    <property type="match status" value="1"/>
</dbReference>
<reference evidence="10 11" key="1">
    <citation type="submission" date="2019-05" db="EMBL/GenBank/DDBJ databases">
        <authorList>
            <person name="Narsing Rao M.P."/>
            <person name="Li W.J."/>
        </authorList>
    </citation>
    <scope>NUCLEOTIDE SEQUENCE [LARGE SCALE GENOMIC DNA]</scope>
    <source>
        <strain evidence="10 11">SYSU_K30003</strain>
    </source>
</reference>
<dbReference type="RefSeq" id="WP_138195900.1">
    <property type="nucleotide sequence ID" value="NZ_VCIW01000014.1"/>
</dbReference>
<feature type="transmembrane region" description="Helical" evidence="7">
    <location>
        <begin position="254"/>
        <end position="272"/>
    </location>
</feature>
<proteinExistence type="inferred from homology"/>
<feature type="transmembrane region" description="Helical" evidence="7">
    <location>
        <begin position="312"/>
        <end position="330"/>
    </location>
</feature>
<dbReference type="OrthoDB" id="9807568at2"/>
<feature type="transmembrane region" description="Helical" evidence="7">
    <location>
        <begin position="420"/>
        <end position="442"/>
    </location>
</feature>
<evidence type="ECO:0000256" key="3">
    <source>
        <dbReference type="ARBA" id="ARBA00022692"/>
    </source>
</evidence>
<feature type="transmembrane region" description="Helical" evidence="7">
    <location>
        <begin position="6"/>
        <end position="26"/>
    </location>
</feature>
<dbReference type="NCBIfam" id="TIGR01974">
    <property type="entry name" value="NDH_I_L"/>
    <property type="match status" value="1"/>
</dbReference>
<evidence type="ECO:0000256" key="1">
    <source>
        <dbReference type="ARBA" id="ARBA00004651"/>
    </source>
</evidence>
<dbReference type="EMBL" id="VCIW01000014">
    <property type="protein sequence ID" value="TLS50533.1"/>
    <property type="molecule type" value="Genomic_DNA"/>
</dbReference>
<feature type="domain" description="NADH:quinone oxidoreductase/Mrp antiporter transmembrane" evidence="8">
    <location>
        <begin position="137"/>
        <end position="431"/>
    </location>
</feature>
<feature type="transmembrane region" description="Helical" evidence="7">
    <location>
        <begin position="381"/>
        <end position="400"/>
    </location>
</feature>